<proteinExistence type="predicted"/>
<name>A0ABV2K2R9_SPOPS</name>
<evidence type="ECO:0000313" key="2">
    <source>
        <dbReference type="EMBL" id="MET3655376.1"/>
    </source>
</evidence>
<evidence type="ECO:0000259" key="1">
    <source>
        <dbReference type="PROSITE" id="PS50965"/>
    </source>
</evidence>
<reference evidence="2 3" key="1">
    <citation type="submission" date="2024-06" db="EMBL/GenBank/DDBJ databases">
        <title>Sorghum-associated microbial communities from plants grown in Nebraska, USA.</title>
        <authorList>
            <person name="Schachtman D."/>
        </authorList>
    </citation>
    <scope>NUCLEOTIDE SEQUENCE [LARGE SCALE GENOMIC DNA]</scope>
    <source>
        <strain evidence="2 3">1288</strain>
    </source>
</reference>
<organism evidence="2 3">
    <name type="scientific">Sporosarcina psychrophila</name>
    <name type="common">Bacillus psychrophilus</name>
    <dbReference type="NCBI Taxonomy" id="1476"/>
    <lineage>
        <taxon>Bacteria</taxon>
        <taxon>Bacillati</taxon>
        <taxon>Bacillota</taxon>
        <taxon>Bacilli</taxon>
        <taxon>Bacillales</taxon>
        <taxon>Caryophanaceae</taxon>
        <taxon>Sporosarcina</taxon>
    </lineage>
</organism>
<dbReference type="Proteomes" id="UP001549104">
    <property type="component" value="Unassembled WGS sequence"/>
</dbReference>
<keyword evidence="2" id="KW-0687">Ribonucleoprotein</keyword>
<sequence>MKNITVDINPNFRVQLDTLILTPKRAILLEIKNYAGTVLFDEASGKTTKISGDGAIEKFDCIIHQLDRATYAVEKWLNQKQIELPVEPILVMANQRTEIPKMPLSTPLKFAKQLPRYIRGLPDIPDELTPRQITTIANQLYTNQVKWKRIPASEKHNISLFELKKGVLCPDCNAIMPRTQGRTWICNPCGKPNKGALEQAVADWYLLISPTLTNKQLRQFLKLNSKSAASIIFRQLRLNRKGTPPRTIYTWDYKFPMHK</sequence>
<dbReference type="Pfam" id="PF08378">
    <property type="entry name" value="NERD"/>
    <property type="match status" value="1"/>
</dbReference>
<dbReference type="GO" id="GO:0005840">
    <property type="term" value="C:ribosome"/>
    <property type="evidence" value="ECO:0007669"/>
    <property type="project" value="UniProtKB-KW"/>
</dbReference>
<keyword evidence="2" id="KW-0689">Ribosomal protein</keyword>
<evidence type="ECO:0000313" key="3">
    <source>
        <dbReference type="Proteomes" id="UP001549104"/>
    </source>
</evidence>
<gene>
    <name evidence="2" type="ORF">ABIC55_000460</name>
</gene>
<dbReference type="PROSITE" id="PS50965">
    <property type="entry name" value="NERD"/>
    <property type="match status" value="1"/>
</dbReference>
<keyword evidence="3" id="KW-1185">Reference proteome</keyword>
<comment type="caution">
    <text evidence="2">The sequence shown here is derived from an EMBL/GenBank/DDBJ whole genome shotgun (WGS) entry which is preliminary data.</text>
</comment>
<dbReference type="InterPro" id="IPR011528">
    <property type="entry name" value="NERD"/>
</dbReference>
<accession>A0ABV2K2R9</accession>
<feature type="domain" description="NERD" evidence="1">
    <location>
        <begin position="1"/>
        <end position="96"/>
    </location>
</feature>
<protein>
    <submittedName>
        <fullName evidence="2">Ribosomal protein L37AE/L43A</fullName>
    </submittedName>
</protein>
<dbReference type="EMBL" id="JBEPME010000001">
    <property type="protein sequence ID" value="MET3655376.1"/>
    <property type="molecule type" value="Genomic_DNA"/>
</dbReference>